<proteinExistence type="predicted"/>
<feature type="domain" description="F5/8 type C" evidence="3">
    <location>
        <begin position="32"/>
        <end position="168"/>
    </location>
</feature>
<evidence type="ECO:0000259" key="3">
    <source>
        <dbReference type="PROSITE" id="PS50022"/>
    </source>
</evidence>
<dbReference type="SUPFAM" id="SSF51445">
    <property type="entry name" value="(Trans)glycosidases"/>
    <property type="match status" value="1"/>
</dbReference>
<feature type="chain" id="PRO_5040785566" evidence="2">
    <location>
        <begin position="41"/>
        <end position="722"/>
    </location>
</feature>
<dbReference type="Pfam" id="PF02836">
    <property type="entry name" value="Glyco_hydro_2_C"/>
    <property type="match status" value="1"/>
</dbReference>
<accession>A0A9X3AFC5</accession>
<dbReference type="AlphaFoldDB" id="A0A9X3AFC5"/>
<dbReference type="SMART" id="SM00231">
    <property type="entry name" value="FA58C"/>
    <property type="match status" value="2"/>
</dbReference>
<dbReference type="Gene3D" id="3.40.1350.20">
    <property type="match status" value="1"/>
</dbReference>
<dbReference type="Pfam" id="PF00754">
    <property type="entry name" value="F5_F8_type_C"/>
    <property type="match status" value="2"/>
</dbReference>
<dbReference type="GO" id="GO:0005975">
    <property type="term" value="P:carbohydrate metabolic process"/>
    <property type="evidence" value="ECO:0007669"/>
    <property type="project" value="InterPro"/>
</dbReference>
<dbReference type="GO" id="GO:0004553">
    <property type="term" value="F:hydrolase activity, hydrolyzing O-glycosyl compounds"/>
    <property type="evidence" value="ECO:0007669"/>
    <property type="project" value="InterPro"/>
</dbReference>
<dbReference type="SUPFAM" id="SSF49785">
    <property type="entry name" value="Galactose-binding domain-like"/>
    <property type="match status" value="2"/>
</dbReference>
<keyword evidence="5" id="KW-1185">Reference proteome</keyword>
<organism evidence="4 5">
    <name type="scientific">Umezawaea endophytica</name>
    <dbReference type="NCBI Taxonomy" id="1654476"/>
    <lineage>
        <taxon>Bacteria</taxon>
        <taxon>Bacillati</taxon>
        <taxon>Actinomycetota</taxon>
        <taxon>Actinomycetes</taxon>
        <taxon>Pseudonocardiales</taxon>
        <taxon>Pseudonocardiaceae</taxon>
        <taxon>Umezawaea</taxon>
    </lineage>
</organism>
<reference evidence="4" key="1">
    <citation type="submission" date="2022-08" db="EMBL/GenBank/DDBJ databases">
        <authorList>
            <person name="Tistechok S."/>
            <person name="Samborskyy M."/>
            <person name="Roman I."/>
        </authorList>
    </citation>
    <scope>NUCLEOTIDE SEQUENCE</scope>
    <source>
        <strain evidence="4">DSM 103496</strain>
    </source>
</reference>
<evidence type="ECO:0000313" key="4">
    <source>
        <dbReference type="EMBL" id="MCS7478592.1"/>
    </source>
</evidence>
<evidence type="ECO:0000256" key="2">
    <source>
        <dbReference type="SAM" id="SignalP"/>
    </source>
</evidence>
<sequence length="722" mass="76587">MRTHPPDASPQRRRTRPVALVALVALFLGLLVATANPAQAATLLSQGKPVTASSSEGAGTPASAAVDGDPGTRWGSVFSDPQWLRVDLGSTATISEVVLRWEAAYATAFQIQVSDNDADWRSIYSTTTGTGGNQTLAVNGTGRYVRVLGTQRVGGYGYSLWEFQVSGTPGTTGPNPGGPGVTRVTGSQGNWQLSVDGAPYVVKGLTWGPPVSEAAARMPDVKAMGANTIRTWGTDGTSKTLFDAAAANGIKVVAGFWLQPGGGPGSGGCVNYVTDATYKSTMLAEIQRWVTEYKGHQGVLMWNVGNESILGMGNCFSGAELENQRNAYARFINDAARAIHAIDANHPVTNTDAWTGAWPYLKANTPDLDLYSVNAYNAVCNVKQDWINGGYTKPYIITEGGPAGEWEVPNDANGVATEPTDVQKRDGYTRAWNCVQGHAGVALGATLFHYGTEGDFGGVWFNLIPNGEKRLSYYAVRQMYGGAAAANTPPVITNMALSRTTDVPAGGTFTLSANVSDPNGDPISYTIGLNSKYINGAGGIISAAFTGSGPFTVTAPQMLGVWKVYLYARDGKGNIGIETKSFRVVAPPVQGTNVAQGKPTTASSYQQVGDGAPYPPERATDGNATTRWASDWSDPQWIRVDLGSVTQINHVQLIWEAAYGKAYEIQASDDGNNWRSLFATTTGDGGADDIPVTTSARYVRVNATQRGTAWGYALYELGVYRR</sequence>
<dbReference type="PANTHER" id="PTHR45713">
    <property type="entry name" value="FTP DOMAIN-CONTAINING PROTEIN"/>
    <property type="match status" value="1"/>
</dbReference>
<dbReference type="EMBL" id="JANYMP010000007">
    <property type="protein sequence ID" value="MCS7478592.1"/>
    <property type="molecule type" value="Genomic_DNA"/>
</dbReference>
<dbReference type="Proteomes" id="UP001141259">
    <property type="component" value="Unassembled WGS sequence"/>
</dbReference>
<evidence type="ECO:0000256" key="1">
    <source>
        <dbReference type="SAM" id="MobiDB-lite"/>
    </source>
</evidence>
<protein>
    <submittedName>
        <fullName evidence="4">Discoidin domain-containing protein</fullName>
    </submittedName>
</protein>
<feature type="signal peptide" evidence="2">
    <location>
        <begin position="1"/>
        <end position="40"/>
    </location>
</feature>
<keyword evidence="2" id="KW-0732">Signal</keyword>
<dbReference type="Gene3D" id="3.20.20.80">
    <property type="entry name" value="Glycosidases"/>
    <property type="match status" value="1"/>
</dbReference>
<feature type="region of interest" description="Disordered" evidence="1">
    <location>
        <begin position="49"/>
        <end position="71"/>
    </location>
</feature>
<dbReference type="InterPro" id="IPR006103">
    <property type="entry name" value="Glyco_hydro_2_cat"/>
</dbReference>
<name>A0A9X3AFC5_9PSEU</name>
<dbReference type="InterPro" id="IPR000421">
    <property type="entry name" value="FA58C"/>
</dbReference>
<dbReference type="Gene3D" id="2.60.120.260">
    <property type="entry name" value="Galactose-binding domain-like"/>
    <property type="match status" value="2"/>
</dbReference>
<dbReference type="PANTHER" id="PTHR45713:SF6">
    <property type="entry name" value="F5_8 TYPE C DOMAIN-CONTAINING PROTEIN"/>
    <property type="match status" value="1"/>
</dbReference>
<comment type="caution">
    <text evidence="4">The sequence shown here is derived from an EMBL/GenBank/DDBJ whole genome shotgun (WGS) entry which is preliminary data.</text>
</comment>
<dbReference type="InterPro" id="IPR008979">
    <property type="entry name" value="Galactose-bd-like_sf"/>
</dbReference>
<gene>
    <name evidence="4" type="ORF">NZH93_17160</name>
</gene>
<feature type="domain" description="F5/8 type C" evidence="3">
    <location>
        <begin position="585"/>
        <end position="722"/>
    </location>
</feature>
<evidence type="ECO:0000313" key="5">
    <source>
        <dbReference type="Proteomes" id="UP001141259"/>
    </source>
</evidence>
<dbReference type="InterPro" id="IPR051941">
    <property type="entry name" value="BG_Antigen-Binding_Lectin"/>
</dbReference>
<dbReference type="InterPro" id="IPR017853">
    <property type="entry name" value="GH"/>
</dbReference>
<dbReference type="RefSeq" id="WP_259624098.1">
    <property type="nucleotide sequence ID" value="NZ_JANYMP010000007.1"/>
</dbReference>
<dbReference type="PROSITE" id="PS50022">
    <property type="entry name" value="FA58C_3"/>
    <property type="match status" value="2"/>
</dbReference>